<organism evidence="1 2">
    <name type="scientific">Multifurca ochricompacta</name>
    <dbReference type="NCBI Taxonomy" id="376703"/>
    <lineage>
        <taxon>Eukaryota</taxon>
        <taxon>Fungi</taxon>
        <taxon>Dikarya</taxon>
        <taxon>Basidiomycota</taxon>
        <taxon>Agaricomycotina</taxon>
        <taxon>Agaricomycetes</taxon>
        <taxon>Russulales</taxon>
        <taxon>Russulaceae</taxon>
        <taxon>Multifurca</taxon>
    </lineage>
</organism>
<sequence>MLSNLIRRHLNYFNDCDSQGATCTTPDCNTAFHNSDDNQVQVACQVDNVDLLITFYPTGGEVTPAVTPQSPVNIPMYRLRRN</sequence>
<dbReference type="Proteomes" id="UP001203297">
    <property type="component" value="Unassembled WGS sequence"/>
</dbReference>
<protein>
    <submittedName>
        <fullName evidence="1">Uncharacterized protein</fullName>
    </submittedName>
</protein>
<dbReference type="AlphaFoldDB" id="A0AAD4LW16"/>
<name>A0AAD4LW16_9AGAM</name>
<comment type="caution">
    <text evidence="1">The sequence shown here is derived from an EMBL/GenBank/DDBJ whole genome shotgun (WGS) entry which is preliminary data.</text>
</comment>
<gene>
    <name evidence="1" type="ORF">B0F90DRAFT_1775697</name>
</gene>
<proteinExistence type="predicted"/>
<reference evidence="1" key="1">
    <citation type="journal article" date="2022" name="New Phytol.">
        <title>Evolutionary transition to the ectomycorrhizal habit in the genomes of a hyperdiverse lineage of mushroom-forming fungi.</title>
        <authorList>
            <person name="Looney B."/>
            <person name="Miyauchi S."/>
            <person name="Morin E."/>
            <person name="Drula E."/>
            <person name="Courty P.E."/>
            <person name="Kohler A."/>
            <person name="Kuo A."/>
            <person name="LaButti K."/>
            <person name="Pangilinan J."/>
            <person name="Lipzen A."/>
            <person name="Riley R."/>
            <person name="Andreopoulos W."/>
            <person name="He G."/>
            <person name="Johnson J."/>
            <person name="Nolan M."/>
            <person name="Tritt A."/>
            <person name="Barry K.W."/>
            <person name="Grigoriev I.V."/>
            <person name="Nagy L.G."/>
            <person name="Hibbett D."/>
            <person name="Henrissat B."/>
            <person name="Matheny P.B."/>
            <person name="Labbe J."/>
            <person name="Martin F.M."/>
        </authorList>
    </citation>
    <scope>NUCLEOTIDE SEQUENCE</scope>
    <source>
        <strain evidence="1">BPL690</strain>
    </source>
</reference>
<dbReference type="EMBL" id="WTXG01000151">
    <property type="protein sequence ID" value="KAI0291633.1"/>
    <property type="molecule type" value="Genomic_DNA"/>
</dbReference>
<accession>A0AAD4LW16</accession>
<evidence type="ECO:0000313" key="2">
    <source>
        <dbReference type="Proteomes" id="UP001203297"/>
    </source>
</evidence>
<evidence type="ECO:0000313" key="1">
    <source>
        <dbReference type="EMBL" id="KAI0291633.1"/>
    </source>
</evidence>
<keyword evidence="2" id="KW-1185">Reference proteome</keyword>